<name>A0A8H6FQA9_9LECA</name>
<dbReference type="GeneID" id="59290790"/>
<organism evidence="2 3">
    <name type="scientific">Letharia columbiana</name>
    <dbReference type="NCBI Taxonomy" id="112416"/>
    <lineage>
        <taxon>Eukaryota</taxon>
        <taxon>Fungi</taxon>
        <taxon>Dikarya</taxon>
        <taxon>Ascomycota</taxon>
        <taxon>Pezizomycotina</taxon>
        <taxon>Lecanoromycetes</taxon>
        <taxon>OSLEUM clade</taxon>
        <taxon>Lecanoromycetidae</taxon>
        <taxon>Lecanorales</taxon>
        <taxon>Lecanorineae</taxon>
        <taxon>Parmeliaceae</taxon>
        <taxon>Letharia</taxon>
    </lineage>
</organism>
<keyword evidence="3" id="KW-1185">Reference proteome</keyword>
<dbReference type="Proteomes" id="UP000578531">
    <property type="component" value="Unassembled WGS sequence"/>
</dbReference>
<evidence type="ECO:0000313" key="2">
    <source>
        <dbReference type="EMBL" id="KAF6232699.1"/>
    </source>
</evidence>
<dbReference type="RefSeq" id="XP_037162125.1">
    <property type="nucleotide sequence ID" value="XM_037311031.1"/>
</dbReference>
<evidence type="ECO:0000313" key="3">
    <source>
        <dbReference type="Proteomes" id="UP000578531"/>
    </source>
</evidence>
<sequence length="223" mass="23987">MFSTPLLLLPVQMLAALAAPPLLETINPTLVASSVNIGASPLNSTALREASAQALSLAGAHSIPPPHVSVLSPPRNTTVGEIEDVEYLVPGTQTTLHISFRQDRPLHRKSLGGYLLIMQDQVQAHINASGDGWLLPEDDPYRRDWPGFYFIAKSTPLPPLEGVPHLTYGIMNDALKGFFDIMYHGAPNTGPLPFGCYCNIADEKADLVGTAAIWDAPITVEDA</sequence>
<accession>A0A8H6FQA9</accession>
<feature type="chain" id="PRO_5034634691" evidence="1">
    <location>
        <begin position="19"/>
        <end position="223"/>
    </location>
</feature>
<evidence type="ECO:0000256" key="1">
    <source>
        <dbReference type="SAM" id="SignalP"/>
    </source>
</evidence>
<protein>
    <submittedName>
        <fullName evidence="2">Uncharacterized protein</fullName>
    </submittedName>
</protein>
<feature type="signal peptide" evidence="1">
    <location>
        <begin position="1"/>
        <end position="18"/>
    </location>
</feature>
<dbReference type="AlphaFoldDB" id="A0A8H6FQA9"/>
<comment type="caution">
    <text evidence="2">The sequence shown here is derived from an EMBL/GenBank/DDBJ whole genome shotgun (WGS) entry which is preliminary data.</text>
</comment>
<proteinExistence type="predicted"/>
<reference evidence="2 3" key="1">
    <citation type="journal article" date="2020" name="Genomics">
        <title>Complete, high-quality genomes from long-read metagenomic sequencing of two wolf lichen thalli reveals enigmatic genome architecture.</title>
        <authorList>
            <person name="McKenzie S.K."/>
            <person name="Walston R.F."/>
            <person name="Allen J.L."/>
        </authorList>
    </citation>
    <scope>NUCLEOTIDE SEQUENCE [LARGE SCALE GENOMIC DNA]</scope>
    <source>
        <strain evidence="2">WasteWater2</strain>
    </source>
</reference>
<keyword evidence="1" id="KW-0732">Signal</keyword>
<dbReference type="EMBL" id="JACCJC010000046">
    <property type="protein sequence ID" value="KAF6232699.1"/>
    <property type="molecule type" value="Genomic_DNA"/>
</dbReference>
<gene>
    <name evidence="2" type="ORF">HO173_009138</name>
</gene>
<dbReference type="OrthoDB" id="10455947at2759"/>